<organism evidence="1 2">
    <name type="scientific">Glossina hytrovirus (isolate Glossina pallidipes/Ethiopia/Seibersdorf/-)</name>
    <name type="common">GHV</name>
    <dbReference type="NCBI Taxonomy" id="379529"/>
    <lineage>
        <taxon>Viruses</taxon>
        <taxon>Viruses incertae sedis</taxon>
        <taxon>Naldaviricetes</taxon>
        <taxon>Lefavirales</taxon>
        <taxon>Hytrosaviridae</taxon>
        <taxon>Glossinavirus</taxon>
        <taxon>Glossinavirus glopallidipedis</taxon>
    </lineage>
</organism>
<gene>
    <name evidence="1" type="ORF">GpSGHVEth011</name>
</gene>
<protein>
    <submittedName>
        <fullName evidence="1">Uncharacterized protein</fullName>
    </submittedName>
</protein>
<dbReference type="Proteomes" id="UP000282469">
    <property type="component" value="Segment"/>
</dbReference>
<proteinExistence type="predicted"/>
<accession>A0A0Y0JHS6</accession>
<evidence type="ECO:0000313" key="1">
    <source>
        <dbReference type="EMBL" id="AMB48615.1"/>
    </source>
</evidence>
<evidence type="ECO:0000313" key="2">
    <source>
        <dbReference type="Proteomes" id="UP000282469"/>
    </source>
</evidence>
<name>A0A0Y0JHS6_GHVS</name>
<sequence>MYFQKNEFVLFILNEKSEKIKNNFVEINIAGGCNKWLKPSSKKELFSNVTHVNIVDDDSNNNNNDVDLSFICLFKNVNKLNIFVEKKCAGLVDILTFCLNLQHFVFNGQIVLREKKRFIRQVYKLKNSSIINTLNNLKSIQMCPKYFLNNIMLKIFLENSYSLEEFFFKKCSSKTLTNYENEHFWVFFNDSLSLYNFKNLTLYTDDIMLYAIMVRHNYKTHFITELLQPLPVSFVIYKQYNYTLLENENEPPANVTEIQFFYKNINVDLSKFLKLKKVSFINCTFDTCQFQFNNNNIKYFYFNTISNQQLEIFLLNLLPGNERKIVDLKNTTNEWNVRLLSMYEDILNLKIIY</sequence>
<dbReference type="EMBL" id="KU050077">
    <property type="protein sequence ID" value="AMB48615.1"/>
    <property type="molecule type" value="Genomic_DNA"/>
</dbReference>
<organismHost>
    <name type="scientific">Glossina</name>
    <name type="common">tsetse flies</name>
    <dbReference type="NCBI Taxonomy" id="7393"/>
</organismHost>
<reference evidence="1 2" key="1">
    <citation type="journal article" date="2016" name="J. Gen. Virol.">
        <title>Comprehensive annotation of Glossina pallidipes salivary gland hypertrophy virus from Ethiopian tsetse flies: a proteogenomics approach.</title>
        <authorList>
            <person name="Abd-Alla A.M."/>
            <person name="Kariithi H.M."/>
            <person name="Cousserans F."/>
            <person name="Parker N.J."/>
            <person name="Ince I.A."/>
            <person name="Scully E.D."/>
            <person name="Boeren S."/>
            <person name="Geib S.M."/>
            <person name="Mekonnen S."/>
            <person name="Vlak J.M."/>
            <person name="Parker A.G."/>
            <person name="Vreysen M.J."/>
            <person name="Bergoin M."/>
        </authorList>
    </citation>
    <scope>NUCLEOTIDE SEQUENCE [LARGE SCALE GENOMIC DNA]</scope>
    <source>
        <strain evidence="1 2">Ethiopian</strain>
    </source>
</reference>